<reference evidence="1" key="2">
    <citation type="submission" date="2013-08" db="EMBL/GenBank/DDBJ databases">
        <title>Draft genome sequence of Anaerofustis stercorihominis (DSM 17244).</title>
        <authorList>
            <person name="Sudarsanam P."/>
            <person name="Ley R."/>
            <person name="Guruge J."/>
            <person name="Turnbaugh P.J."/>
            <person name="Mahowald M."/>
            <person name="Liep D."/>
            <person name="Gordon J."/>
        </authorList>
    </citation>
    <scope>NUCLEOTIDE SEQUENCE</scope>
    <source>
        <strain evidence="1">DSM 17244</strain>
    </source>
</reference>
<gene>
    <name evidence="1" type="ORF">ANASTE_00516</name>
</gene>
<proteinExistence type="predicted"/>
<keyword evidence="2" id="KW-1185">Reference proteome</keyword>
<dbReference type="Proteomes" id="UP000005178">
    <property type="component" value="Unassembled WGS sequence"/>
</dbReference>
<accession>B1C719</accession>
<organism evidence="1 2">
    <name type="scientific">Anaerofustis stercorihominis DSM 17244</name>
    <dbReference type="NCBI Taxonomy" id="445971"/>
    <lineage>
        <taxon>Bacteria</taxon>
        <taxon>Bacillati</taxon>
        <taxon>Bacillota</taxon>
        <taxon>Clostridia</taxon>
        <taxon>Eubacteriales</taxon>
        <taxon>Eubacteriaceae</taxon>
        <taxon>Anaerofustis</taxon>
    </lineage>
</organism>
<evidence type="ECO:0000313" key="2">
    <source>
        <dbReference type="Proteomes" id="UP000005178"/>
    </source>
</evidence>
<protein>
    <recommendedName>
        <fullName evidence="3">Ribbon-helix-helix protein CopG domain-containing protein</fullName>
    </recommendedName>
</protein>
<sequence>MKDYIYLDIDLDEETMHILNAYCMQYEITKDEAIKQIINNSYNEKNKKDSE</sequence>
<evidence type="ECO:0008006" key="3">
    <source>
        <dbReference type="Google" id="ProtNLM"/>
    </source>
</evidence>
<dbReference type="STRING" id="445971.ANASTE_00516"/>
<dbReference type="HOGENOM" id="CLU_3094952_0_0_9"/>
<reference evidence="1" key="1">
    <citation type="submission" date="2008-01" db="EMBL/GenBank/DDBJ databases">
        <authorList>
            <person name="Fulton L."/>
            <person name="Clifton S."/>
            <person name="Fulton B."/>
            <person name="Xu J."/>
            <person name="Minx P."/>
            <person name="Pepin K.H."/>
            <person name="Johnson M."/>
            <person name="Thiruvilangam P."/>
            <person name="Bhonagiri V."/>
            <person name="Nash W.E."/>
            <person name="Mardis E.R."/>
            <person name="Wilson R.K."/>
        </authorList>
    </citation>
    <scope>NUCLEOTIDE SEQUENCE [LARGE SCALE GENOMIC DNA]</scope>
    <source>
        <strain evidence="1">DSM 17244</strain>
    </source>
</reference>
<dbReference type="AlphaFoldDB" id="B1C719"/>
<evidence type="ECO:0000313" key="1">
    <source>
        <dbReference type="EMBL" id="EDS72806.1"/>
    </source>
</evidence>
<dbReference type="RefSeq" id="WP_007048970.1">
    <property type="nucleotide sequence ID" value="NZ_DS560015.1"/>
</dbReference>
<name>B1C719_9FIRM</name>
<dbReference type="GeneID" id="98001486"/>
<comment type="caution">
    <text evidence="1">The sequence shown here is derived from an EMBL/GenBank/DDBJ whole genome shotgun (WGS) entry which is preliminary data.</text>
</comment>
<dbReference type="EMBL" id="ABIL02000005">
    <property type="protein sequence ID" value="EDS72806.1"/>
    <property type="molecule type" value="Genomic_DNA"/>
</dbReference>